<accession>A0A0N5AYP6</accession>
<proteinExistence type="predicted"/>
<dbReference type="PANTHER" id="PTHR34769:SF1">
    <property type="entry name" value="RNA POLYMERASE I AND III SUBUNIT D"/>
    <property type="match status" value="1"/>
</dbReference>
<evidence type="ECO:0000256" key="1">
    <source>
        <dbReference type="SAM" id="MobiDB-lite"/>
    </source>
</evidence>
<feature type="region of interest" description="Disordered" evidence="1">
    <location>
        <begin position="109"/>
        <end position="128"/>
    </location>
</feature>
<evidence type="ECO:0000313" key="2">
    <source>
        <dbReference type="Proteomes" id="UP000046393"/>
    </source>
</evidence>
<name>A0A0N5AYP6_9BILA</name>
<dbReference type="AlphaFoldDB" id="A0A0N5AYP6"/>
<dbReference type="Proteomes" id="UP000046393">
    <property type="component" value="Unplaced"/>
</dbReference>
<dbReference type="InterPro" id="IPR038948">
    <property type="entry name" value="POLR1D-like"/>
</dbReference>
<sequence length="128" mass="14179">MECAASCSNESSDVRDIAVKRKRKALEAAISSCSKTRITAADCKELIKIEKQKQEPVSLEIPTDVRQTARLSILEETRRAAARAEQIGPQGWKKPPCLRTNKEFLARALRSTLPRRGRSPTATSSTKV</sequence>
<keyword evidence="2" id="KW-1185">Reference proteome</keyword>
<organism evidence="2 3">
    <name type="scientific">Syphacia muris</name>
    <dbReference type="NCBI Taxonomy" id="451379"/>
    <lineage>
        <taxon>Eukaryota</taxon>
        <taxon>Metazoa</taxon>
        <taxon>Ecdysozoa</taxon>
        <taxon>Nematoda</taxon>
        <taxon>Chromadorea</taxon>
        <taxon>Rhabditida</taxon>
        <taxon>Spirurina</taxon>
        <taxon>Oxyuridomorpha</taxon>
        <taxon>Oxyuroidea</taxon>
        <taxon>Oxyuridae</taxon>
        <taxon>Syphacia</taxon>
    </lineage>
</organism>
<reference evidence="3" key="1">
    <citation type="submission" date="2017-02" db="UniProtKB">
        <authorList>
            <consortium name="WormBaseParasite"/>
        </authorList>
    </citation>
    <scope>IDENTIFICATION</scope>
</reference>
<dbReference type="PANTHER" id="PTHR34769">
    <property type="entry name" value="RCG42593, ISOFORM CRA_A"/>
    <property type="match status" value="1"/>
</dbReference>
<dbReference type="STRING" id="451379.A0A0N5AYP6"/>
<dbReference type="WBParaSite" id="SMUV_0001009301-mRNA-1">
    <property type="protein sequence ID" value="SMUV_0001009301-mRNA-1"/>
    <property type="gene ID" value="SMUV_0001009301"/>
</dbReference>
<protein>
    <submittedName>
        <fullName evidence="3">Uncharacterized protein</fullName>
    </submittedName>
</protein>
<evidence type="ECO:0000313" key="3">
    <source>
        <dbReference type="WBParaSite" id="SMUV_0001009301-mRNA-1"/>
    </source>
</evidence>